<proteinExistence type="predicted"/>
<protein>
    <recommendedName>
        <fullName evidence="2">SMP-30/Gluconolactonase/LRE-like region domain-containing protein</fullName>
    </recommendedName>
</protein>
<evidence type="ECO:0008006" key="2">
    <source>
        <dbReference type="Google" id="ProtNLM"/>
    </source>
</evidence>
<accession>A0A382ZA83</accession>
<dbReference type="InterPro" id="IPR011044">
    <property type="entry name" value="Quino_amine_DH_bsu"/>
</dbReference>
<evidence type="ECO:0000313" key="1">
    <source>
        <dbReference type="EMBL" id="SVD92402.1"/>
    </source>
</evidence>
<gene>
    <name evidence="1" type="ORF">METZ01_LOCUS445256</name>
</gene>
<feature type="non-terminal residue" evidence="1">
    <location>
        <position position="224"/>
    </location>
</feature>
<dbReference type="AlphaFoldDB" id="A0A382ZA83"/>
<dbReference type="Gene3D" id="2.130.10.10">
    <property type="entry name" value="YVTN repeat-like/Quinoprotein amine dehydrogenase"/>
    <property type="match status" value="1"/>
</dbReference>
<dbReference type="InterPro" id="IPR015943">
    <property type="entry name" value="WD40/YVTN_repeat-like_dom_sf"/>
</dbReference>
<organism evidence="1">
    <name type="scientific">marine metagenome</name>
    <dbReference type="NCBI Taxonomy" id="408172"/>
    <lineage>
        <taxon>unclassified sequences</taxon>
        <taxon>metagenomes</taxon>
        <taxon>ecological metagenomes</taxon>
    </lineage>
</organism>
<sequence>MKRRIQSLLCSLSFVLLAGHSLHADKAKPNGRFLYMSTPDGAQREGSSAPGILVFSIDDDHKFVRRIDLPVFSEGMRGFTGCTATGCLYFSTTGGTLGCFDPATEKVKWQSKFKQGCDRSCITPDGKRIYAPTGWWWRSEKDGFIVVDASNGKKIDQIAVNKRAHNSIASIDGKYVYLGTEVTLTQFRASDGKILKTISPVGESGVFPYTVNSANTRAYVCLGK</sequence>
<reference evidence="1" key="1">
    <citation type="submission" date="2018-05" db="EMBL/GenBank/DDBJ databases">
        <authorList>
            <person name="Lanie J.A."/>
            <person name="Ng W.-L."/>
            <person name="Kazmierczak K.M."/>
            <person name="Andrzejewski T.M."/>
            <person name="Davidsen T.M."/>
            <person name="Wayne K.J."/>
            <person name="Tettelin H."/>
            <person name="Glass J.I."/>
            <person name="Rusch D."/>
            <person name="Podicherti R."/>
            <person name="Tsui H.-C.T."/>
            <person name="Winkler M.E."/>
        </authorList>
    </citation>
    <scope>NUCLEOTIDE SEQUENCE</scope>
</reference>
<dbReference type="EMBL" id="UINC01182278">
    <property type="protein sequence ID" value="SVD92402.1"/>
    <property type="molecule type" value="Genomic_DNA"/>
</dbReference>
<name>A0A382ZA83_9ZZZZ</name>
<dbReference type="SUPFAM" id="SSF50969">
    <property type="entry name" value="YVTN repeat-like/Quinoprotein amine dehydrogenase"/>
    <property type="match status" value="1"/>
</dbReference>